<reference evidence="2" key="1">
    <citation type="submission" date="2021-02" db="EMBL/GenBank/DDBJ databases">
        <title>Genome sequence Cadophora malorum strain M34.</title>
        <authorList>
            <person name="Stefanovic E."/>
            <person name="Vu D."/>
            <person name="Scully C."/>
            <person name="Dijksterhuis J."/>
            <person name="Roader J."/>
            <person name="Houbraken J."/>
        </authorList>
    </citation>
    <scope>NUCLEOTIDE SEQUENCE</scope>
    <source>
        <strain evidence="2">M34</strain>
    </source>
</reference>
<feature type="compositionally biased region" description="Basic and acidic residues" evidence="1">
    <location>
        <begin position="269"/>
        <end position="294"/>
    </location>
</feature>
<protein>
    <submittedName>
        <fullName evidence="2">Uncharacterized protein</fullName>
    </submittedName>
</protein>
<evidence type="ECO:0000256" key="1">
    <source>
        <dbReference type="SAM" id="MobiDB-lite"/>
    </source>
</evidence>
<dbReference type="AlphaFoldDB" id="A0A8H7TJ34"/>
<dbReference type="OrthoDB" id="3536438at2759"/>
<evidence type="ECO:0000313" key="2">
    <source>
        <dbReference type="EMBL" id="KAG4420361.1"/>
    </source>
</evidence>
<dbReference type="EMBL" id="JAFJYH010000085">
    <property type="protein sequence ID" value="KAG4420361.1"/>
    <property type="molecule type" value="Genomic_DNA"/>
</dbReference>
<organism evidence="2 3">
    <name type="scientific">Cadophora malorum</name>
    <dbReference type="NCBI Taxonomy" id="108018"/>
    <lineage>
        <taxon>Eukaryota</taxon>
        <taxon>Fungi</taxon>
        <taxon>Dikarya</taxon>
        <taxon>Ascomycota</taxon>
        <taxon>Pezizomycotina</taxon>
        <taxon>Leotiomycetes</taxon>
        <taxon>Helotiales</taxon>
        <taxon>Ploettnerulaceae</taxon>
        <taxon>Cadophora</taxon>
    </lineage>
</organism>
<feature type="compositionally biased region" description="Pro residues" evidence="1">
    <location>
        <begin position="49"/>
        <end position="63"/>
    </location>
</feature>
<proteinExistence type="predicted"/>
<feature type="compositionally biased region" description="Low complexity" evidence="1">
    <location>
        <begin position="166"/>
        <end position="175"/>
    </location>
</feature>
<dbReference type="Proteomes" id="UP000664132">
    <property type="component" value="Unassembled WGS sequence"/>
</dbReference>
<gene>
    <name evidence="2" type="ORF">IFR04_006473</name>
</gene>
<comment type="caution">
    <text evidence="2">The sequence shown here is derived from an EMBL/GenBank/DDBJ whole genome shotgun (WGS) entry which is preliminary data.</text>
</comment>
<accession>A0A8H7TJ34</accession>
<dbReference type="InterPro" id="IPR022190">
    <property type="entry name" value="DUF3716"/>
</dbReference>
<dbReference type="Pfam" id="PF12511">
    <property type="entry name" value="DUF3716"/>
    <property type="match status" value="1"/>
</dbReference>
<keyword evidence="3" id="KW-1185">Reference proteome</keyword>
<feature type="region of interest" description="Disordered" evidence="1">
    <location>
        <begin position="1"/>
        <end position="67"/>
    </location>
</feature>
<feature type="region of interest" description="Disordered" evidence="1">
    <location>
        <begin position="166"/>
        <end position="227"/>
    </location>
</feature>
<name>A0A8H7TJ34_9HELO</name>
<sequence length="382" mass="42378">MPPDIDEIEYAPPYQNGLPASRPSLVMGYDSPSPDSGPVATPSYKPDIKLPPPRKVPPPPPDPLQKLLDLPILRPIPWKEGQELPPSKSSEHERVQVRSAVLLSTRGDIAENPCNRCSRGTGRFAKCVYKDGWFMGACATCQMSSKGNHCSFRLEKEAALRAKTAATKSTTMSAAQERVQNSPPGDTIHVNGHRSLPSMKRKRISTDKAAAHKHPRTSNYPDSPAPLAEETYTYEKTFDDDPNALLQYVFNQQQAVNGSNKRHHQQYLAEREEDARAGKSNGHDARRESYRGEVGEGSYSPAVPYGGHERSSFAARATLPPDDEPITLIDTFPRKKQKQLFAIIGSLQSGIRTSRQQTENLQRQLDSLQTILGIEPEEVDYN</sequence>
<evidence type="ECO:0000313" key="3">
    <source>
        <dbReference type="Proteomes" id="UP000664132"/>
    </source>
</evidence>
<feature type="region of interest" description="Disordered" evidence="1">
    <location>
        <begin position="256"/>
        <end position="305"/>
    </location>
</feature>